<feature type="signal peptide" evidence="2">
    <location>
        <begin position="1"/>
        <end position="24"/>
    </location>
</feature>
<dbReference type="InterPro" id="IPR027994">
    <property type="entry name" value="WxL_dom"/>
</dbReference>
<dbReference type="InterPro" id="IPR013320">
    <property type="entry name" value="ConA-like_dom_sf"/>
</dbReference>
<evidence type="ECO:0000259" key="3">
    <source>
        <dbReference type="Pfam" id="PF13731"/>
    </source>
</evidence>
<dbReference type="Pfam" id="PF13731">
    <property type="entry name" value="WxL"/>
    <property type="match status" value="1"/>
</dbReference>
<reference evidence="5" key="1">
    <citation type="journal article" date="2019" name="Int. J. Syst. Evol. Microbiol.">
        <title>The Global Catalogue of Microorganisms (GCM) 10K type strain sequencing project: providing services to taxonomists for standard genome sequencing and annotation.</title>
        <authorList>
            <consortium name="The Broad Institute Genomics Platform"/>
            <consortium name="The Broad Institute Genome Sequencing Center for Infectious Disease"/>
            <person name="Wu L."/>
            <person name="Ma J."/>
        </authorList>
    </citation>
    <scope>NUCLEOTIDE SEQUENCE [LARGE SCALE GENOMIC DNA]</scope>
    <source>
        <strain evidence="5">CCM 8979</strain>
    </source>
</reference>
<feature type="domain" description="WxL" evidence="3">
    <location>
        <begin position="573"/>
        <end position="714"/>
    </location>
</feature>
<evidence type="ECO:0000256" key="2">
    <source>
        <dbReference type="SAM" id="SignalP"/>
    </source>
</evidence>
<gene>
    <name evidence="4" type="ORF">ACFQ44_00940</name>
</gene>
<proteinExistence type="predicted"/>
<keyword evidence="2" id="KW-0732">Signal</keyword>
<evidence type="ECO:0000256" key="1">
    <source>
        <dbReference type="SAM" id="MobiDB-lite"/>
    </source>
</evidence>
<organism evidence="4 5">
    <name type="scientific">Levilactobacillus lanxiensis</name>
    <dbReference type="NCBI Taxonomy" id="2799568"/>
    <lineage>
        <taxon>Bacteria</taxon>
        <taxon>Bacillati</taxon>
        <taxon>Bacillota</taxon>
        <taxon>Bacilli</taxon>
        <taxon>Lactobacillales</taxon>
        <taxon>Lactobacillaceae</taxon>
        <taxon>Levilactobacillus</taxon>
    </lineage>
</organism>
<dbReference type="SUPFAM" id="SSF49899">
    <property type="entry name" value="Concanavalin A-like lectins/glucanases"/>
    <property type="match status" value="1"/>
</dbReference>
<dbReference type="Gene3D" id="2.60.120.200">
    <property type="match status" value="1"/>
</dbReference>
<comment type="caution">
    <text evidence="4">The sequence shown here is derived from an EMBL/GenBank/DDBJ whole genome shotgun (WGS) entry which is preliminary data.</text>
</comment>
<feature type="compositionally biased region" description="Low complexity" evidence="1">
    <location>
        <begin position="51"/>
        <end position="61"/>
    </location>
</feature>
<feature type="compositionally biased region" description="Polar residues" evidence="1">
    <location>
        <begin position="286"/>
        <end position="296"/>
    </location>
</feature>
<name>A0ABW4CY64_9LACO</name>
<dbReference type="EMBL" id="JBHTOD010000001">
    <property type="protein sequence ID" value="MFD1454241.1"/>
    <property type="molecule type" value="Genomic_DNA"/>
</dbReference>
<feature type="chain" id="PRO_5045811647" evidence="2">
    <location>
        <begin position="25"/>
        <end position="715"/>
    </location>
</feature>
<dbReference type="RefSeq" id="WP_203642541.1">
    <property type="nucleotide sequence ID" value="NZ_BOLN01000001.1"/>
</dbReference>
<feature type="region of interest" description="Disordered" evidence="1">
    <location>
        <begin position="51"/>
        <end position="71"/>
    </location>
</feature>
<evidence type="ECO:0000313" key="5">
    <source>
        <dbReference type="Proteomes" id="UP001597189"/>
    </source>
</evidence>
<dbReference type="Proteomes" id="UP001597189">
    <property type="component" value="Unassembled WGS sequence"/>
</dbReference>
<evidence type="ECO:0000313" key="4">
    <source>
        <dbReference type="EMBL" id="MFD1454241.1"/>
    </source>
</evidence>
<protein>
    <submittedName>
        <fullName evidence="4">WxL domain-containing protein</fullName>
    </submittedName>
</protein>
<feature type="region of interest" description="Disordered" evidence="1">
    <location>
        <begin position="281"/>
        <end position="301"/>
    </location>
</feature>
<keyword evidence="5" id="KW-1185">Reference proteome</keyword>
<accession>A0ABW4CY64</accession>
<sequence length="715" mass="77042">MLKWWLSASLILLVVCLGSVVARADADYTKALQKVPQGIRLNRPDPFVTTKTTSKSSAAVVDGTNPQSPGTEAAKLTTGPNQFGTLWSTTVGALNLTQNQTLRMWLYLGDQDAQAGEGLAFVLQNDEAKLAAMPGGVVSGQIPGETLGVWAKDTDATEASAVNLAKSAIQNSWALEFDTYFNDQPDNRPAGKANAFDTNYPAVHIASNYPAQPTTYVQHFLPATNFFGALLGQKDYFYSMTHNGLIANVNEPDFLSNGQWHHLTLKWAAKTETMTYTFDDRDPLTNERQPGVSQSARIMPSKIDPGKTGTVRWGFTSASSRHFENNLVVLENIPSLIDATSQATLTNLTRQRVIQAGDQVLSNDRLSLEYQLTYHGGNQPWSNVRTDLKIPEKVDVTGGQIIYADGTAQPLDLAVIQAGRLPVQLTKQLNAANPTATIRLTGHAANATQTHKVPATTSTFTSPDLVIAADTPDFIINPRTDLELRVTSENPVALKVGQDTTVRGHVAILTSEAQQPGVVVTPVLNGQTLKEQVVGQDGTFQVPLTAAQLQGGTNRLKLVARTEQGDASRPVTLVLTVAGNLTFASISPSESFQAARLTGRAQRVKRAGEWRLAVRDTRGTSERWTLSAQASTFTAQDGRAMAGYPVYVTPYQTIRLGPTPTPVLSHVTDDSVNDGLVDVAGSWTSQTGVFLDIQSSSSQGRYQGTLTWSLANAPS</sequence>